<dbReference type="AlphaFoldDB" id="A0A3B0JTG3"/>
<evidence type="ECO:0000313" key="3">
    <source>
        <dbReference type="Proteomes" id="UP000268350"/>
    </source>
</evidence>
<evidence type="ECO:0000256" key="1">
    <source>
        <dbReference type="SAM" id="MobiDB-lite"/>
    </source>
</evidence>
<evidence type="ECO:0000313" key="2">
    <source>
        <dbReference type="EMBL" id="SPP75981.1"/>
    </source>
</evidence>
<accession>A0A3B0JTG3</accession>
<feature type="compositionally biased region" description="Basic and acidic residues" evidence="1">
    <location>
        <begin position="13"/>
        <end position="41"/>
    </location>
</feature>
<feature type="compositionally biased region" description="Basic and acidic residues" evidence="1">
    <location>
        <begin position="53"/>
        <end position="69"/>
    </location>
</feature>
<reference evidence="3" key="1">
    <citation type="submission" date="2018-01" db="EMBL/GenBank/DDBJ databases">
        <authorList>
            <person name="Alioto T."/>
            <person name="Alioto T."/>
        </authorList>
    </citation>
    <scope>NUCLEOTIDE SEQUENCE [LARGE SCALE GENOMIC DNA]</scope>
</reference>
<feature type="region of interest" description="Disordered" evidence="1">
    <location>
        <begin position="179"/>
        <end position="205"/>
    </location>
</feature>
<protein>
    <submittedName>
        <fullName evidence="2">Uncharacterized protein</fullName>
    </submittedName>
</protein>
<gene>
    <name evidence="2" type="ORF">DGUA_6G003895</name>
</gene>
<keyword evidence="3" id="KW-1185">Reference proteome</keyword>
<feature type="region of interest" description="Disordered" evidence="1">
    <location>
        <begin position="1"/>
        <end position="84"/>
    </location>
</feature>
<name>A0A3B0JTG3_DROGU</name>
<dbReference type="EMBL" id="OUUW01000001">
    <property type="protein sequence ID" value="SPP75981.1"/>
    <property type="molecule type" value="Genomic_DNA"/>
</dbReference>
<sequence length="236" mass="26686">MADVQNFVEDQEERLQDGDYDVDVHRQHEATVPMRGDECGRRSNSPVLQPAPKRGELGRQVRKAEEGRHGGANYGETPRGPRTVRDRWNFLTPEERARTRHFLEGIAAKKKWAMAKEKELTEREVRVLKREAKVRTQCLLRNIAVKKRQRKLDATPRLIDRTNEFVRSGNLALHRVRGNAAPRRVERNTELPRSGNPQTIDHPMNVRGGAARNLTIAVSGSSGLVAPNRVTGTGIN</sequence>
<dbReference type="Proteomes" id="UP000268350">
    <property type="component" value="Unassembled WGS sequence"/>
</dbReference>
<organism evidence="2 3">
    <name type="scientific">Drosophila guanche</name>
    <name type="common">Fruit fly</name>
    <dbReference type="NCBI Taxonomy" id="7266"/>
    <lineage>
        <taxon>Eukaryota</taxon>
        <taxon>Metazoa</taxon>
        <taxon>Ecdysozoa</taxon>
        <taxon>Arthropoda</taxon>
        <taxon>Hexapoda</taxon>
        <taxon>Insecta</taxon>
        <taxon>Pterygota</taxon>
        <taxon>Neoptera</taxon>
        <taxon>Endopterygota</taxon>
        <taxon>Diptera</taxon>
        <taxon>Brachycera</taxon>
        <taxon>Muscomorpha</taxon>
        <taxon>Ephydroidea</taxon>
        <taxon>Drosophilidae</taxon>
        <taxon>Drosophila</taxon>
        <taxon>Sophophora</taxon>
    </lineage>
</organism>
<proteinExistence type="predicted"/>